<evidence type="ECO:0000256" key="1">
    <source>
        <dbReference type="ARBA" id="ARBA00022676"/>
    </source>
</evidence>
<proteinExistence type="predicted"/>
<evidence type="ECO:0000313" key="3">
    <source>
        <dbReference type="EMBL" id="MCM6761089.1"/>
    </source>
</evidence>
<dbReference type="PANTHER" id="PTHR34136:SF1">
    <property type="entry name" value="UDP-N-ACETYL-D-MANNOSAMINURONIC ACID TRANSFERASE"/>
    <property type="match status" value="1"/>
</dbReference>
<evidence type="ECO:0000313" key="4">
    <source>
        <dbReference type="Proteomes" id="UP001155240"/>
    </source>
</evidence>
<dbReference type="GO" id="GO:0016758">
    <property type="term" value="F:hexosyltransferase activity"/>
    <property type="evidence" value="ECO:0007669"/>
    <property type="project" value="TreeGrafter"/>
</dbReference>
<evidence type="ECO:0000256" key="2">
    <source>
        <dbReference type="ARBA" id="ARBA00022679"/>
    </source>
</evidence>
<dbReference type="Pfam" id="PF03808">
    <property type="entry name" value="Glyco_tran_WecG"/>
    <property type="match status" value="1"/>
</dbReference>
<dbReference type="PANTHER" id="PTHR34136">
    <property type="match status" value="1"/>
</dbReference>
<comment type="caution">
    <text evidence="3">The sequence shown here is derived from an EMBL/GenBank/DDBJ whole genome shotgun (WGS) entry which is preliminary data.</text>
</comment>
<keyword evidence="2 3" id="KW-0808">Transferase</keyword>
<dbReference type="EC" id="2.4.1.-" evidence="3"/>
<accession>A0A9X2DXA9</accession>
<protein>
    <submittedName>
        <fullName evidence="3">WecB/TagA/CpsF family glycosyltransferase</fullName>
        <ecNumber evidence="3">2.4.1.-</ecNumber>
    </submittedName>
</protein>
<dbReference type="EMBL" id="JAMRYM010000002">
    <property type="protein sequence ID" value="MCM6761089.1"/>
    <property type="molecule type" value="Genomic_DNA"/>
</dbReference>
<organism evidence="3 4">
    <name type="scientific">Rathayibacter rubneri</name>
    <dbReference type="NCBI Taxonomy" id="2950106"/>
    <lineage>
        <taxon>Bacteria</taxon>
        <taxon>Bacillati</taxon>
        <taxon>Actinomycetota</taxon>
        <taxon>Actinomycetes</taxon>
        <taxon>Micrococcales</taxon>
        <taxon>Microbacteriaceae</taxon>
        <taxon>Rathayibacter</taxon>
    </lineage>
</organism>
<reference evidence="3" key="1">
    <citation type="submission" date="2022-06" db="EMBL/GenBank/DDBJ databases">
        <title>Whole genome shotgun sequencing (WGS) of Rathayibacter sp. ZW T2_19, isolated from stored onions (Allium cepa).</title>
        <authorList>
            <person name="Stoll D.A."/>
            <person name="Huch M."/>
        </authorList>
    </citation>
    <scope>NUCLEOTIDE SEQUENCE</scope>
    <source>
        <strain evidence="3">ZW T2_19</strain>
    </source>
</reference>
<name>A0A9X2DXA9_9MICO</name>
<dbReference type="RefSeq" id="WP_251942986.1">
    <property type="nucleotide sequence ID" value="NZ_JAMRYM010000002.1"/>
</dbReference>
<sequence>MTWLNHWSVLHADWDALSRASIVAVDGTLLQALLRAHGIHVGRSSADLTIPRYLELKPESRLALIGGVAGVAERAALRLPGTVFTADGFDQLQALRRDPSRLIAARATVVVLGLGAGLQDRVAVELREALPDAVVFTAGGWLDQMAVREQYFPAVIHSLRLGWLWRVAQEPRRLGRRYTVDALAAAAGFRRIASLLREHLRPIGDVGFAGLESAGVLVPTDRGSVSWGETRLRPPAQIRRERSSPIVPLENRRSP</sequence>
<dbReference type="InterPro" id="IPR004629">
    <property type="entry name" value="WecG_TagA_CpsF"/>
</dbReference>
<dbReference type="Proteomes" id="UP001155240">
    <property type="component" value="Unassembled WGS sequence"/>
</dbReference>
<keyword evidence="1 3" id="KW-0328">Glycosyltransferase</keyword>
<keyword evidence="4" id="KW-1185">Reference proteome</keyword>
<gene>
    <name evidence="3" type="ORF">NB037_01540</name>
</gene>
<dbReference type="AlphaFoldDB" id="A0A9X2DXA9"/>